<dbReference type="OrthoDB" id="270162at2"/>
<reference evidence="2 3" key="1">
    <citation type="submission" date="2019-03" db="EMBL/GenBank/DDBJ databases">
        <title>Comparative insights into the high quality Complete genome sequence of highly metal resistant Cupriavidus metallidurans strain BS1 isolated from a gold-copper mine.</title>
        <authorList>
            <person name="Mazhar H.S."/>
            <person name="Rensing C."/>
        </authorList>
    </citation>
    <scope>NUCLEOTIDE SEQUENCE [LARGE SCALE GENOMIC DNA]</scope>
    <source>
        <strain evidence="2 3">BS1</strain>
    </source>
</reference>
<dbReference type="OMA" id="FFSANMT"/>
<protein>
    <submittedName>
        <fullName evidence="2">DUF1275 domain-containing protein</fullName>
    </submittedName>
</protein>
<dbReference type="AlphaFoldDB" id="A0A482J1J7"/>
<keyword evidence="1" id="KW-1133">Transmembrane helix</keyword>
<feature type="transmembrane region" description="Helical" evidence="1">
    <location>
        <begin position="195"/>
        <end position="213"/>
    </location>
</feature>
<dbReference type="PANTHER" id="PTHR37314">
    <property type="entry name" value="SLR0142 PROTEIN"/>
    <property type="match status" value="1"/>
</dbReference>
<name>A0A482J1J7_9BURK</name>
<proteinExistence type="predicted"/>
<sequence>MPIGFLRSLTARHRNPVSNRRLARVLCFVAGAANAGGFLAVQQYTSHMSGIVSAIADDLVLQRYGLVVHGIGALASFLAGAGTTAILVNWARRARLRSEYAIPLLVEATLLLCFGLLGSHLNDMDWLFVPATVMLLCFMMGLQNALITKLSNAEIRTTHVTGMVTDIGIELGKLFYWNAAVRPNSRPVMADRHKLRLLTVLVGMFLVGGIVGAQAFSTLGYAATLPLAALLLIVAIIPVADDLLTRLLLRVHRADSARRARRWGARGR</sequence>
<dbReference type="Proteomes" id="UP000253772">
    <property type="component" value="Chromosome c2"/>
</dbReference>
<accession>A0A482J1J7</accession>
<dbReference type="InterPro" id="IPR010699">
    <property type="entry name" value="DUF1275"/>
</dbReference>
<evidence type="ECO:0000313" key="2">
    <source>
        <dbReference type="EMBL" id="QBP14062.1"/>
    </source>
</evidence>
<feature type="transmembrane region" description="Helical" evidence="1">
    <location>
        <begin position="127"/>
        <end position="147"/>
    </location>
</feature>
<keyword evidence="1" id="KW-0812">Transmembrane</keyword>
<organism evidence="2 3">
    <name type="scientific">Cupriavidus metallidurans</name>
    <dbReference type="NCBI Taxonomy" id="119219"/>
    <lineage>
        <taxon>Bacteria</taxon>
        <taxon>Pseudomonadati</taxon>
        <taxon>Pseudomonadota</taxon>
        <taxon>Betaproteobacteria</taxon>
        <taxon>Burkholderiales</taxon>
        <taxon>Burkholderiaceae</taxon>
        <taxon>Cupriavidus</taxon>
    </lineage>
</organism>
<gene>
    <name evidence="2" type="ORF">DDF84_019030</name>
</gene>
<feature type="transmembrane region" description="Helical" evidence="1">
    <location>
        <begin position="21"/>
        <end position="44"/>
    </location>
</feature>
<dbReference type="PANTHER" id="PTHR37314:SF4">
    <property type="entry name" value="UPF0700 TRANSMEMBRANE PROTEIN YOAK"/>
    <property type="match status" value="1"/>
</dbReference>
<feature type="transmembrane region" description="Helical" evidence="1">
    <location>
        <begin position="64"/>
        <end position="88"/>
    </location>
</feature>
<feature type="transmembrane region" description="Helical" evidence="1">
    <location>
        <begin position="100"/>
        <end position="121"/>
    </location>
</feature>
<evidence type="ECO:0000313" key="3">
    <source>
        <dbReference type="Proteomes" id="UP000253772"/>
    </source>
</evidence>
<dbReference type="Pfam" id="PF06912">
    <property type="entry name" value="DUF1275"/>
    <property type="match status" value="1"/>
</dbReference>
<feature type="transmembrane region" description="Helical" evidence="1">
    <location>
        <begin position="219"/>
        <end position="240"/>
    </location>
</feature>
<dbReference type="EMBL" id="CP037901">
    <property type="protein sequence ID" value="QBP14062.1"/>
    <property type="molecule type" value="Genomic_DNA"/>
</dbReference>
<keyword evidence="1" id="KW-0472">Membrane</keyword>
<evidence type="ECO:0000256" key="1">
    <source>
        <dbReference type="SAM" id="Phobius"/>
    </source>
</evidence>